<proteinExistence type="predicted"/>
<gene>
    <name evidence="3" type="ORF">DFQ14_102580</name>
</gene>
<dbReference type="InterPro" id="IPR010985">
    <property type="entry name" value="Ribbon_hlx_hlx"/>
</dbReference>
<dbReference type="Gene3D" id="1.10.1220.10">
    <property type="entry name" value="Met repressor-like"/>
    <property type="match status" value="1"/>
</dbReference>
<dbReference type="InterPro" id="IPR002145">
    <property type="entry name" value="CopG"/>
</dbReference>
<accession>A0A368VY81</accession>
<organism evidence="3 4">
    <name type="scientific">Halopolyspora algeriensis</name>
    <dbReference type="NCBI Taxonomy" id="1500506"/>
    <lineage>
        <taxon>Bacteria</taxon>
        <taxon>Bacillati</taxon>
        <taxon>Actinomycetota</taxon>
        <taxon>Actinomycetes</taxon>
        <taxon>Actinomycetes incertae sedis</taxon>
        <taxon>Halopolyspora</taxon>
    </lineage>
</organism>
<keyword evidence="4" id="KW-1185">Reference proteome</keyword>
<dbReference type="RefSeq" id="WP_114452054.1">
    <property type="nucleotide sequence ID" value="NZ_QPJC01000002.1"/>
</dbReference>
<feature type="region of interest" description="Disordered" evidence="1">
    <location>
        <begin position="51"/>
        <end position="71"/>
    </location>
</feature>
<dbReference type="AlphaFoldDB" id="A0A368VY81"/>
<name>A0A368VY81_9ACTN</name>
<dbReference type="Proteomes" id="UP000253495">
    <property type="component" value="Unassembled WGS sequence"/>
</dbReference>
<evidence type="ECO:0000256" key="1">
    <source>
        <dbReference type="SAM" id="MobiDB-lite"/>
    </source>
</evidence>
<protein>
    <submittedName>
        <fullName evidence="3">Ribbon-helix-helix CopG family protein</fullName>
    </submittedName>
</protein>
<dbReference type="InterPro" id="IPR013321">
    <property type="entry name" value="Arc_rbn_hlx_hlx"/>
</dbReference>
<dbReference type="GO" id="GO:0006355">
    <property type="term" value="P:regulation of DNA-templated transcription"/>
    <property type="evidence" value="ECO:0007669"/>
    <property type="project" value="InterPro"/>
</dbReference>
<evidence type="ECO:0000313" key="4">
    <source>
        <dbReference type="Proteomes" id="UP000253495"/>
    </source>
</evidence>
<reference evidence="3 4" key="1">
    <citation type="submission" date="2018-07" db="EMBL/GenBank/DDBJ databases">
        <title>Genomic Encyclopedia of Type Strains, Phase III (KMG-III): the genomes of soil and plant-associated and newly described type strains.</title>
        <authorList>
            <person name="Whitman W."/>
        </authorList>
    </citation>
    <scope>NUCLEOTIDE SEQUENCE [LARGE SCALE GENOMIC DNA]</scope>
    <source>
        <strain evidence="3 4">CECT 8575</strain>
    </source>
</reference>
<evidence type="ECO:0000313" key="3">
    <source>
        <dbReference type="EMBL" id="RCW46277.1"/>
    </source>
</evidence>
<dbReference type="OrthoDB" id="5193415at2"/>
<dbReference type="EMBL" id="QPJC01000002">
    <property type="protein sequence ID" value="RCW46277.1"/>
    <property type="molecule type" value="Genomic_DNA"/>
</dbReference>
<comment type="caution">
    <text evidence="3">The sequence shown here is derived from an EMBL/GenBank/DDBJ whole genome shotgun (WGS) entry which is preliminary data.</text>
</comment>
<evidence type="ECO:0000259" key="2">
    <source>
        <dbReference type="Pfam" id="PF01402"/>
    </source>
</evidence>
<feature type="domain" description="Ribbon-helix-helix protein CopG" evidence="2">
    <location>
        <begin position="70"/>
        <end position="104"/>
    </location>
</feature>
<dbReference type="Pfam" id="PF01402">
    <property type="entry name" value="RHH_1"/>
    <property type="match status" value="1"/>
</dbReference>
<sequence>MSTEDEFVDLDQEELYDSRGRRITAEYVAAAVDEVESDDVVLDETQAVFPQRGRPSLSSPGVHSPRVDTRVPSDVKRRLERLARVQHRAESEVVREALEEYLARH</sequence>
<dbReference type="SUPFAM" id="SSF47598">
    <property type="entry name" value="Ribbon-helix-helix"/>
    <property type="match status" value="1"/>
</dbReference>